<dbReference type="PANTHER" id="PTHR16065">
    <property type="entry name" value="COILED-COIL DOMAIN CONTAINING 198"/>
    <property type="match status" value="1"/>
</dbReference>
<dbReference type="AGR" id="RGD:7568824"/>
<dbReference type="RGD" id="7568824">
    <property type="gene designation" value="Ccdc198"/>
</dbReference>
<reference evidence="2" key="1">
    <citation type="submission" date="2024-01" db="EMBL/GenBank/DDBJ databases">
        <title>GRCr8: a new rat reference genome assembly contstructed from accurate long reads and long range scaffolding.</title>
        <authorList>
            <person name="Doris P.A."/>
            <person name="Kalbfleisch T."/>
            <person name="Li K."/>
            <person name="Howe K."/>
            <person name="Wood J."/>
        </authorList>
    </citation>
    <scope>NUCLEOTIDE SEQUENCE [LARGE SCALE GENOMIC DNA]</scope>
    <source>
        <strain evidence="2">Brown Norway</strain>
    </source>
</reference>
<feature type="compositionally biased region" description="Basic and acidic residues" evidence="1">
    <location>
        <begin position="275"/>
        <end position="287"/>
    </location>
</feature>
<proteinExistence type="predicted"/>
<accession>A0A8I5ZW21</accession>
<name>A0A8I5ZW21_RAT</name>
<reference evidence="2" key="2">
    <citation type="submission" date="2025-08" db="UniProtKB">
        <authorList>
            <consortium name="Ensembl"/>
        </authorList>
    </citation>
    <scope>IDENTIFICATION</scope>
    <source>
        <strain evidence="2">Brown Norway</strain>
    </source>
</reference>
<feature type="region of interest" description="Disordered" evidence="1">
    <location>
        <begin position="266"/>
        <end position="287"/>
    </location>
</feature>
<protein>
    <submittedName>
        <fullName evidence="2">Coiled-coil domain containing 198</fullName>
    </submittedName>
</protein>
<organism evidence="2 3">
    <name type="scientific">Rattus norvegicus</name>
    <name type="common">Rat</name>
    <dbReference type="NCBI Taxonomy" id="10116"/>
    <lineage>
        <taxon>Eukaryota</taxon>
        <taxon>Metazoa</taxon>
        <taxon>Chordata</taxon>
        <taxon>Craniata</taxon>
        <taxon>Vertebrata</taxon>
        <taxon>Euteleostomi</taxon>
        <taxon>Mammalia</taxon>
        <taxon>Eutheria</taxon>
        <taxon>Euarchontoglires</taxon>
        <taxon>Glires</taxon>
        <taxon>Rodentia</taxon>
        <taxon>Myomorpha</taxon>
        <taxon>Muroidea</taxon>
        <taxon>Muridae</taxon>
        <taxon>Murinae</taxon>
        <taxon>Rattus</taxon>
    </lineage>
</organism>
<reference evidence="2" key="3">
    <citation type="submission" date="2025-09" db="UniProtKB">
        <authorList>
            <consortium name="Ensembl"/>
        </authorList>
    </citation>
    <scope>IDENTIFICATION</scope>
    <source>
        <strain evidence="2">Brown Norway</strain>
    </source>
</reference>
<dbReference type="GO" id="GO:0031410">
    <property type="term" value="C:cytoplasmic vesicle"/>
    <property type="evidence" value="ECO:0000266"/>
    <property type="project" value="RGD"/>
</dbReference>
<dbReference type="GO" id="GO:0097009">
    <property type="term" value="P:energy homeostasis"/>
    <property type="evidence" value="ECO:0000266"/>
    <property type="project" value="RGD"/>
</dbReference>
<dbReference type="GeneTree" id="ENSGT00390000001071"/>
<dbReference type="OrthoDB" id="6344011at2759"/>
<dbReference type="OMA" id="QRDHKAK"/>
<dbReference type="Ensembl" id="ENSRNOT00000099484.2">
    <property type="protein sequence ID" value="ENSRNOP00000083014.2"/>
    <property type="gene ID" value="ENSRNOG00000062766.2"/>
</dbReference>
<gene>
    <name evidence="2 4" type="primary">Ccdc198</name>
</gene>
<dbReference type="Proteomes" id="UP000002494">
    <property type="component" value="Chromosome 15"/>
</dbReference>
<keyword evidence="3" id="KW-1185">Reference proteome</keyword>
<evidence type="ECO:0000256" key="1">
    <source>
        <dbReference type="SAM" id="MobiDB-lite"/>
    </source>
</evidence>
<dbReference type="GO" id="GO:0005886">
    <property type="term" value="C:plasma membrane"/>
    <property type="evidence" value="ECO:0000266"/>
    <property type="project" value="RGD"/>
</dbReference>
<sequence>MVFFSISRNMGLGHSKTHPQVIKVTPLQSQEAKTPSTCPVFFALNRNLEEKSSYSFTRLQEQNRTLEQLPPLRETWYGRLPAVSRAVYLDIPLKHEETSIIKRHPPRRIQKLEPIDLPQAITSERLLCQQKASTKPSPKENEKIQLPLYTSGKRQYLHKMKMLEINHKRQEAQMELRRSLLSKAMRDMQKLKDHDGNKITQSKARSNGYEVLIIPPDENIYRDPDLENAQDEEFLDYLTEDDYFVRNTGKVETWLRAQEAQGRFFWNSSSSDSGELEKEERRPQALVRTKTEKIPLYDDFYDSA</sequence>
<dbReference type="PANTHER" id="PTHR16065:SF2">
    <property type="entry name" value="COILED-COIL DOMAIN CONTAINING 198"/>
    <property type="match status" value="1"/>
</dbReference>
<evidence type="ECO:0000313" key="2">
    <source>
        <dbReference type="Ensembl" id="ENSRNOP00000083014.2"/>
    </source>
</evidence>
<evidence type="ECO:0000313" key="3">
    <source>
        <dbReference type="Proteomes" id="UP000002494"/>
    </source>
</evidence>
<evidence type="ECO:0000313" key="4">
    <source>
        <dbReference type="RGD" id="7568824"/>
    </source>
</evidence>
<dbReference type="AlphaFoldDB" id="A0A8I5ZW21"/>
<dbReference type="CTD" id="55195"/>
<dbReference type="Pfam" id="PF15398">
    <property type="entry name" value="DUF4619"/>
    <property type="match status" value="1"/>
</dbReference>
<dbReference type="InterPro" id="IPR029235">
    <property type="entry name" value="FAME"/>
</dbReference>